<feature type="transmembrane region" description="Helical" evidence="1">
    <location>
        <begin position="76"/>
        <end position="94"/>
    </location>
</feature>
<reference evidence="2" key="1">
    <citation type="journal article" date="2016" name="Ticks Tick Borne Dis.">
        <title>De novo assembly and annotation of the salivary gland transcriptome of Rhipicephalus appendiculatus male and female ticks during blood feeding.</title>
        <authorList>
            <person name="de Castro M.H."/>
            <person name="de Klerk D."/>
            <person name="Pienaar R."/>
            <person name="Latif A.A."/>
            <person name="Rees D.J."/>
            <person name="Mans B.J."/>
        </authorList>
    </citation>
    <scope>NUCLEOTIDE SEQUENCE</scope>
    <source>
        <tissue evidence="2">Salivary glands</tissue>
    </source>
</reference>
<keyword evidence="1" id="KW-0472">Membrane</keyword>
<dbReference type="AlphaFoldDB" id="A0A131YDK6"/>
<organism evidence="2">
    <name type="scientific">Rhipicephalus appendiculatus</name>
    <name type="common">Brown ear tick</name>
    <dbReference type="NCBI Taxonomy" id="34631"/>
    <lineage>
        <taxon>Eukaryota</taxon>
        <taxon>Metazoa</taxon>
        <taxon>Ecdysozoa</taxon>
        <taxon>Arthropoda</taxon>
        <taxon>Chelicerata</taxon>
        <taxon>Arachnida</taxon>
        <taxon>Acari</taxon>
        <taxon>Parasitiformes</taxon>
        <taxon>Ixodida</taxon>
        <taxon>Ixodoidea</taxon>
        <taxon>Ixodidae</taxon>
        <taxon>Rhipicephalinae</taxon>
        <taxon>Rhipicephalus</taxon>
        <taxon>Rhipicephalus</taxon>
    </lineage>
</organism>
<accession>A0A131YDK6</accession>
<dbReference type="EMBL" id="GEDV01012017">
    <property type="protein sequence ID" value="JAP76540.1"/>
    <property type="molecule type" value="Transcribed_RNA"/>
</dbReference>
<sequence length="106" mass="11717">MVAIASKHISVNTCYADIHIFMPAIKKKAVLLAFNLCYLCDNSALCLLASALTGNTTHDTNQVEDRVFSTFAKLRWNNIFAVLYVCLCVLFGTIDVCGTHGFSYCQ</sequence>
<keyword evidence="1" id="KW-0812">Transmembrane</keyword>
<protein>
    <submittedName>
        <fullName evidence="2">Uncharacterized protein</fullName>
    </submittedName>
</protein>
<name>A0A131YDK6_RHIAP</name>
<evidence type="ECO:0000313" key="2">
    <source>
        <dbReference type="EMBL" id="JAP76540.1"/>
    </source>
</evidence>
<keyword evidence="1" id="KW-1133">Transmembrane helix</keyword>
<proteinExistence type="predicted"/>
<evidence type="ECO:0000256" key="1">
    <source>
        <dbReference type="SAM" id="Phobius"/>
    </source>
</evidence>